<evidence type="ECO:0000313" key="3">
    <source>
        <dbReference type="Proteomes" id="UP000004535"/>
    </source>
</evidence>
<gene>
    <name evidence="2" type="ORF">BURMUCGD2_6487</name>
</gene>
<evidence type="ECO:0000313" key="2">
    <source>
        <dbReference type="EMBL" id="EEE07384.1"/>
    </source>
</evidence>
<comment type="caution">
    <text evidence="2">The sequence shown here is derived from an EMBL/GenBank/DDBJ whole genome shotgun (WGS) entry which is preliminary data.</text>
</comment>
<name>B9BP66_9BURK</name>
<feature type="compositionally biased region" description="Polar residues" evidence="1">
    <location>
        <begin position="9"/>
        <end position="18"/>
    </location>
</feature>
<organism evidence="2 3">
    <name type="scientific">Burkholderia multivorans CGD2</name>
    <dbReference type="NCBI Taxonomy" id="513052"/>
    <lineage>
        <taxon>Bacteria</taxon>
        <taxon>Pseudomonadati</taxon>
        <taxon>Pseudomonadota</taxon>
        <taxon>Betaproteobacteria</taxon>
        <taxon>Burkholderiales</taxon>
        <taxon>Burkholderiaceae</taxon>
        <taxon>Burkholderia</taxon>
        <taxon>Burkholderia cepacia complex</taxon>
    </lineage>
</organism>
<dbReference type="EMBL" id="ACFC01000004">
    <property type="protein sequence ID" value="EEE07384.1"/>
    <property type="molecule type" value="Genomic_DNA"/>
</dbReference>
<dbReference type="AlphaFoldDB" id="B9BP66"/>
<reference evidence="2 3" key="1">
    <citation type="journal article" date="2012" name="J. Bacteriol.">
        <title>Draft Genome Sequence Determination for Cystic Fibrosis and Chronic Granulomatous Disease Burkholderia multivorans Isolates.</title>
        <authorList>
            <person name="Varga J.J."/>
            <person name="Losada L."/>
            <person name="Zelazny A.M."/>
            <person name="Brinkac L."/>
            <person name="Harkins D."/>
            <person name="Radune D."/>
            <person name="Hostetler J."/>
            <person name="Sampaio E.P."/>
            <person name="Ronning C.M."/>
            <person name="Nierman W.C."/>
            <person name="Greenberg D.E."/>
            <person name="Holland S.M."/>
            <person name="Goldberg J.B."/>
        </authorList>
    </citation>
    <scope>NUCLEOTIDE SEQUENCE [LARGE SCALE GENOMIC DNA]</scope>
    <source>
        <strain evidence="2 3">CGD2</strain>
    </source>
</reference>
<evidence type="ECO:0000256" key="1">
    <source>
        <dbReference type="SAM" id="MobiDB-lite"/>
    </source>
</evidence>
<dbReference type="Proteomes" id="UP000004535">
    <property type="component" value="Unassembled WGS sequence"/>
</dbReference>
<accession>B9BP66</accession>
<feature type="region of interest" description="Disordered" evidence="1">
    <location>
        <begin position="1"/>
        <end position="47"/>
    </location>
</feature>
<protein>
    <submittedName>
        <fullName evidence="2">Uncharacterized protein</fullName>
    </submittedName>
</protein>
<proteinExistence type="predicted"/>
<sequence>MAQHIIRRTTATPETARSQAGGMPARRSVPRRRTRAGGSPSRNHQGD</sequence>